<proteinExistence type="predicted"/>
<evidence type="ECO:0000313" key="2">
    <source>
        <dbReference type="Proteomes" id="UP000247702"/>
    </source>
</evidence>
<name>A0A2Z6QJG0_9GLOM</name>
<sequence>RNHYRASQVCKRKAKLLKGKTNNWIFMVKMKQTT</sequence>
<comment type="caution">
    <text evidence="1">The sequence shown here is derived from an EMBL/GenBank/DDBJ whole genome shotgun (WGS) entry which is preliminary data.</text>
</comment>
<dbReference type="Proteomes" id="UP000247702">
    <property type="component" value="Unassembled WGS sequence"/>
</dbReference>
<feature type="non-terminal residue" evidence="1">
    <location>
        <position position="1"/>
    </location>
</feature>
<keyword evidence="2" id="KW-1185">Reference proteome</keyword>
<organism evidence="1 2">
    <name type="scientific">Rhizophagus clarus</name>
    <dbReference type="NCBI Taxonomy" id="94130"/>
    <lineage>
        <taxon>Eukaryota</taxon>
        <taxon>Fungi</taxon>
        <taxon>Fungi incertae sedis</taxon>
        <taxon>Mucoromycota</taxon>
        <taxon>Glomeromycotina</taxon>
        <taxon>Glomeromycetes</taxon>
        <taxon>Glomerales</taxon>
        <taxon>Glomeraceae</taxon>
        <taxon>Rhizophagus</taxon>
    </lineage>
</organism>
<accession>A0A2Z6QJG0</accession>
<dbReference type="AlphaFoldDB" id="A0A2Z6QJG0"/>
<reference evidence="1 2" key="1">
    <citation type="submission" date="2017-11" db="EMBL/GenBank/DDBJ databases">
        <title>The genome of Rhizophagus clarus HR1 reveals common genetic basis of auxotrophy among arbuscular mycorrhizal fungi.</title>
        <authorList>
            <person name="Kobayashi Y."/>
        </authorList>
    </citation>
    <scope>NUCLEOTIDE SEQUENCE [LARGE SCALE GENOMIC DNA]</scope>
    <source>
        <strain evidence="1 2">HR1</strain>
    </source>
</reference>
<evidence type="ECO:0000313" key="1">
    <source>
        <dbReference type="EMBL" id="GBB90237.1"/>
    </source>
</evidence>
<dbReference type="EMBL" id="BEXD01000793">
    <property type="protein sequence ID" value="GBB90237.1"/>
    <property type="molecule type" value="Genomic_DNA"/>
</dbReference>
<protein>
    <submittedName>
        <fullName evidence="1">Uncharacterized protein</fullName>
    </submittedName>
</protein>
<gene>
    <name evidence="1" type="ORF">RclHR1_17110001</name>
</gene>